<dbReference type="InterPro" id="IPR038025">
    <property type="entry name" value="CbeA_sf"/>
</dbReference>
<dbReference type="Gene3D" id="3.30.450.20">
    <property type="entry name" value="PAS domain"/>
    <property type="match status" value="1"/>
</dbReference>
<evidence type="ECO:0000313" key="1">
    <source>
        <dbReference type="EMBL" id="XAG71631.1"/>
    </source>
</evidence>
<gene>
    <name evidence="1" type="ORF">MRM75_08945</name>
</gene>
<reference evidence="1" key="1">
    <citation type="submission" date="2022-03" db="EMBL/GenBank/DDBJ databases">
        <title>Sea Food Isolates.</title>
        <authorList>
            <person name="Li c."/>
        </authorList>
    </citation>
    <scope>NUCLEOTIDE SEQUENCE</scope>
    <source>
        <strain evidence="1">19CA06SA08-2</strain>
    </source>
</reference>
<dbReference type="SUPFAM" id="SSF143737">
    <property type="entry name" value="YeeU-like"/>
    <property type="match status" value="1"/>
</dbReference>
<dbReference type="InterPro" id="IPR009320">
    <property type="entry name" value="Antitoxin_CbeA"/>
</dbReference>
<dbReference type="Pfam" id="PF06154">
    <property type="entry name" value="CbeA_antitoxin"/>
    <property type="match status" value="1"/>
</dbReference>
<proteinExistence type="predicted"/>
<dbReference type="EMBL" id="CP095353">
    <property type="protein sequence ID" value="XAG71631.1"/>
    <property type="molecule type" value="Genomic_DNA"/>
</dbReference>
<protein>
    <submittedName>
        <fullName evidence="1">Type IV toxin-antitoxin system YeeU family antitoxin</fullName>
    </submittedName>
</protein>
<name>A0AAU6UBK3_UNCXX</name>
<sequence>MTPRFGARLIQEHHHLHFLSYRASLLG</sequence>
<accession>A0AAU6UBK3</accession>
<organism evidence="1">
    <name type="scientific">bacterium 19CA06SA08-2</name>
    <dbReference type="NCBI Taxonomy" id="2920658"/>
    <lineage>
        <taxon>Bacteria</taxon>
    </lineage>
</organism>
<dbReference type="GO" id="GO:0051495">
    <property type="term" value="P:positive regulation of cytoskeleton organization"/>
    <property type="evidence" value="ECO:0007669"/>
    <property type="project" value="InterPro"/>
</dbReference>
<dbReference type="AlphaFoldDB" id="A0AAU6UBK3"/>